<dbReference type="STRING" id="1798183.GA0061080_102251"/>
<dbReference type="Proteomes" id="UP000199698">
    <property type="component" value="Unassembled WGS sequence"/>
</dbReference>
<organism evidence="1 2">
    <name type="scientific">Gilliamella intestini</name>
    <dbReference type="NCBI Taxonomy" id="1798183"/>
    <lineage>
        <taxon>Bacteria</taxon>
        <taxon>Pseudomonadati</taxon>
        <taxon>Pseudomonadota</taxon>
        <taxon>Gammaproteobacteria</taxon>
        <taxon>Orbales</taxon>
        <taxon>Orbaceae</taxon>
        <taxon>Gilliamella</taxon>
    </lineage>
</organism>
<accession>A0A1C4BN22</accession>
<dbReference type="AlphaFoldDB" id="A0A1C4BN22"/>
<evidence type="ECO:0000313" key="1">
    <source>
        <dbReference type="EMBL" id="SCC08301.1"/>
    </source>
</evidence>
<proteinExistence type="predicted"/>
<evidence type="ECO:0000313" key="2">
    <source>
        <dbReference type="Proteomes" id="UP000199698"/>
    </source>
</evidence>
<keyword evidence="2" id="KW-1185">Reference proteome</keyword>
<reference evidence="2" key="1">
    <citation type="submission" date="2016-08" db="EMBL/GenBank/DDBJ databases">
        <authorList>
            <person name="Varghese N."/>
            <person name="Submissions Spin"/>
        </authorList>
    </citation>
    <scope>NUCLEOTIDE SEQUENCE [LARGE SCALE GENOMIC DNA]</scope>
    <source>
        <strain evidence="2">R-53144</strain>
    </source>
</reference>
<protein>
    <submittedName>
        <fullName evidence="1">Uncharacterized protein</fullName>
    </submittedName>
</protein>
<name>A0A1C4BN22_9GAMM</name>
<gene>
    <name evidence="1" type="ORF">GA0061080_102251</name>
</gene>
<dbReference type="EMBL" id="FMBA01000022">
    <property type="protein sequence ID" value="SCC08301.1"/>
    <property type="molecule type" value="Genomic_DNA"/>
</dbReference>
<sequence>MSNKHTGYVINDLKKLRGQRSFDLQQYQGMARLSSVVEDKTGPVTRGIPLQLFNVRKGYITQSFLNCSSSNLI</sequence>
<dbReference type="RefSeq" id="WP_091123357.1">
    <property type="nucleotide sequence ID" value="NZ_FMBA01000022.1"/>
</dbReference>